<dbReference type="GO" id="GO:0004588">
    <property type="term" value="F:orotate phosphoribosyltransferase activity"/>
    <property type="evidence" value="ECO:0007669"/>
    <property type="project" value="TreeGrafter"/>
</dbReference>
<evidence type="ECO:0000256" key="2">
    <source>
        <dbReference type="ARBA" id="ARBA00022975"/>
    </source>
</evidence>
<dbReference type="STRING" id="1073089.A0A1L9RIT7"/>
<dbReference type="EMBL" id="KV878212">
    <property type="protein sequence ID" value="OJJ34842.1"/>
    <property type="molecule type" value="Genomic_DNA"/>
</dbReference>
<dbReference type="Gene3D" id="3.20.20.70">
    <property type="entry name" value="Aldolase class I"/>
    <property type="match status" value="1"/>
</dbReference>
<evidence type="ECO:0000256" key="3">
    <source>
        <dbReference type="SAM" id="MobiDB-lite"/>
    </source>
</evidence>
<dbReference type="InterPro" id="IPR013785">
    <property type="entry name" value="Aldolase_TIM"/>
</dbReference>
<proteinExistence type="predicted"/>
<dbReference type="RefSeq" id="XP_040688518.1">
    <property type="nucleotide sequence ID" value="XM_040835216.1"/>
</dbReference>
<sequence length="457" mass="50267">MESSTSSESSFPGNRLIAYLQSLAVTKQGLPHGLPVCVAASHTITTTDALVQLASAVGPHIAIFKVFADIVDDWSEETVLRLKSLARKHSFLIWEGGRILNSTVNVIGKQGTDSREVKNELVDLIRKKYTKGVIRPASWAVIATAWASGVAVDNQEADILIPTLKAAARETVADTVQTIRTEITADSPPNGDYSPAEAKPDLEPLSPRQHLTSDYVAEENGLGLPLRKASTISLTQTITQHSEDSSEVPSEPEEYKWEDIPEDAEQQSPVALNDDLPSPPLLARGLVLCLPSVTDPSFTPGYRQSCIAAARANQDFILGFLCSEPWHMISQQDDIFEVEPEYERKIRTAERVEDNPHYLAVFSLVSHRMNKLNGKHISEYDEDNDNDSNIDELSSPTTPMARKFGSPLNPMAEKLHAVLEQAIKFRDASSKSKDNVEPDTCSTSDRRILHIPIVSLP</sequence>
<dbReference type="PANTHER" id="PTHR19278:SF9">
    <property type="entry name" value="URIDINE 5'-MONOPHOSPHATE SYNTHASE"/>
    <property type="match status" value="1"/>
</dbReference>
<keyword evidence="5" id="KW-1185">Reference proteome</keyword>
<evidence type="ECO:0000313" key="4">
    <source>
        <dbReference type="EMBL" id="OJJ34842.1"/>
    </source>
</evidence>
<evidence type="ECO:0000256" key="1">
    <source>
        <dbReference type="ARBA" id="ARBA00004725"/>
    </source>
</evidence>
<dbReference type="OrthoDB" id="10263753at2759"/>
<dbReference type="Proteomes" id="UP000184383">
    <property type="component" value="Unassembled WGS sequence"/>
</dbReference>
<dbReference type="PANTHER" id="PTHR19278">
    <property type="entry name" value="OROTATE PHOSPHORIBOSYLTRANSFERASE"/>
    <property type="match status" value="1"/>
</dbReference>
<dbReference type="GO" id="GO:0006222">
    <property type="term" value="P:UMP biosynthetic process"/>
    <property type="evidence" value="ECO:0007669"/>
    <property type="project" value="TreeGrafter"/>
</dbReference>
<reference evidence="5" key="1">
    <citation type="journal article" date="2017" name="Genome Biol.">
        <title>Comparative genomics reveals high biological diversity and specific adaptations in the industrially and medically important fungal genus Aspergillus.</title>
        <authorList>
            <person name="de Vries R.P."/>
            <person name="Riley R."/>
            <person name="Wiebenga A."/>
            <person name="Aguilar-Osorio G."/>
            <person name="Amillis S."/>
            <person name="Uchima C.A."/>
            <person name="Anderluh G."/>
            <person name="Asadollahi M."/>
            <person name="Askin M."/>
            <person name="Barry K."/>
            <person name="Battaglia E."/>
            <person name="Bayram O."/>
            <person name="Benocci T."/>
            <person name="Braus-Stromeyer S.A."/>
            <person name="Caldana C."/>
            <person name="Canovas D."/>
            <person name="Cerqueira G.C."/>
            <person name="Chen F."/>
            <person name="Chen W."/>
            <person name="Choi C."/>
            <person name="Clum A."/>
            <person name="Dos Santos R.A."/>
            <person name="Damasio A.R."/>
            <person name="Diallinas G."/>
            <person name="Emri T."/>
            <person name="Fekete E."/>
            <person name="Flipphi M."/>
            <person name="Freyberg S."/>
            <person name="Gallo A."/>
            <person name="Gournas C."/>
            <person name="Habgood R."/>
            <person name="Hainaut M."/>
            <person name="Harispe M.L."/>
            <person name="Henrissat B."/>
            <person name="Hilden K.S."/>
            <person name="Hope R."/>
            <person name="Hossain A."/>
            <person name="Karabika E."/>
            <person name="Karaffa L."/>
            <person name="Karanyi Z."/>
            <person name="Krasevec N."/>
            <person name="Kuo A."/>
            <person name="Kusch H."/>
            <person name="LaButti K."/>
            <person name="Lagendijk E.L."/>
            <person name="Lapidus A."/>
            <person name="Levasseur A."/>
            <person name="Lindquist E."/>
            <person name="Lipzen A."/>
            <person name="Logrieco A.F."/>
            <person name="MacCabe A."/>
            <person name="Maekelae M.R."/>
            <person name="Malavazi I."/>
            <person name="Melin P."/>
            <person name="Meyer V."/>
            <person name="Mielnichuk N."/>
            <person name="Miskei M."/>
            <person name="Molnar A.P."/>
            <person name="Mule G."/>
            <person name="Ngan C.Y."/>
            <person name="Orejas M."/>
            <person name="Orosz E."/>
            <person name="Ouedraogo J.P."/>
            <person name="Overkamp K.M."/>
            <person name="Park H.-S."/>
            <person name="Perrone G."/>
            <person name="Piumi F."/>
            <person name="Punt P.J."/>
            <person name="Ram A.F."/>
            <person name="Ramon A."/>
            <person name="Rauscher S."/>
            <person name="Record E."/>
            <person name="Riano-Pachon D.M."/>
            <person name="Robert V."/>
            <person name="Roehrig J."/>
            <person name="Ruller R."/>
            <person name="Salamov A."/>
            <person name="Salih N.S."/>
            <person name="Samson R.A."/>
            <person name="Sandor E."/>
            <person name="Sanguinetti M."/>
            <person name="Schuetze T."/>
            <person name="Sepcic K."/>
            <person name="Shelest E."/>
            <person name="Sherlock G."/>
            <person name="Sophianopoulou V."/>
            <person name="Squina F.M."/>
            <person name="Sun H."/>
            <person name="Susca A."/>
            <person name="Todd R.B."/>
            <person name="Tsang A."/>
            <person name="Unkles S.E."/>
            <person name="van de Wiele N."/>
            <person name="van Rossen-Uffink D."/>
            <person name="Oliveira J.V."/>
            <person name="Vesth T.C."/>
            <person name="Visser J."/>
            <person name="Yu J.-H."/>
            <person name="Zhou M."/>
            <person name="Andersen M.R."/>
            <person name="Archer D.B."/>
            <person name="Baker S.E."/>
            <person name="Benoit I."/>
            <person name="Brakhage A.A."/>
            <person name="Braus G.H."/>
            <person name="Fischer R."/>
            <person name="Frisvad J.C."/>
            <person name="Goldman G.H."/>
            <person name="Houbraken J."/>
            <person name="Oakley B."/>
            <person name="Pocsi I."/>
            <person name="Scazzocchio C."/>
            <person name="Seiboth B."/>
            <person name="vanKuyk P.A."/>
            <person name="Wortman J."/>
            <person name="Dyer P.S."/>
            <person name="Grigoriev I.V."/>
        </authorList>
    </citation>
    <scope>NUCLEOTIDE SEQUENCE [LARGE SCALE GENOMIC DNA]</scope>
    <source>
        <strain evidence="5">DTO 134E9</strain>
    </source>
</reference>
<accession>A0A1L9RIT7</accession>
<dbReference type="VEuPathDB" id="FungiDB:ASPWEDRAFT_39944"/>
<keyword evidence="2" id="KW-0665">Pyrimidine biosynthesis</keyword>
<protein>
    <submittedName>
        <fullName evidence="4">Uncharacterized protein</fullName>
    </submittedName>
</protein>
<dbReference type="GO" id="GO:0019856">
    <property type="term" value="P:pyrimidine nucleobase biosynthetic process"/>
    <property type="evidence" value="ECO:0007669"/>
    <property type="project" value="TreeGrafter"/>
</dbReference>
<dbReference type="GeneID" id="63751064"/>
<gene>
    <name evidence="4" type="ORF">ASPWEDRAFT_39944</name>
</gene>
<feature type="region of interest" description="Disordered" evidence="3">
    <location>
        <begin position="181"/>
        <end position="207"/>
    </location>
</feature>
<dbReference type="AlphaFoldDB" id="A0A1L9RIT7"/>
<feature type="region of interest" description="Disordered" evidence="3">
    <location>
        <begin position="378"/>
        <end position="399"/>
    </location>
</feature>
<comment type="pathway">
    <text evidence="1">Pyrimidine metabolism; UMP biosynthesis via de novo pathway.</text>
</comment>
<organism evidence="4 5">
    <name type="scientific">Aspergillus wentii DTO 134E9</name>
    <dbReference type="NCBI Taxonomy" id="1073089"/>
    <lineage>
        <taxon>Eukaryota</taxon>
        <taxon>Fungi</taxon>
        <taxon>Dikarya</taxon>
        <taxon>Ascomycota</taxon>
        <taxon>Pezizomycotina</taxon>
        <taxon>Eurotiomycetes</taxon>
        <taxon>Eurotiomycetidae</taxon>
        <taxon>Eurotiales</taxon>
        <taxon>Aspergillaceae</taxon>
        <taxon>Aspergillus</taxon>
        <taxon>Aspergillus subgen. Cremei</taxon>
    </lineage>
</organism>
<name>A0A1L9RIT7_ASPWE</name>
<feature type="compositionally biased region" description="Acidic residues" evidence="3">
    <location>
        <begin position="380"/>
        <end position="390"/>
    </location>
</feature>
<evidence type="ECO:0000313" key="5">
    <source>
        <dbReference type="Proteomes" id="UP000184383"/>
    </source>
</evidence>